<sequence length="356" mass="40984">MNFLINAPIKLFDQVDGYGDIHNVLGFGDPHVVKIKNQWWMFISGFQTNFKNNIFTATLPEGKTLSSNEWKITTQSGHPKKANPIFENSEKGSWDYFGFHTPFYVSGRGTDGDIVERVYYTGRGSRKVVDNTSPYSIGVIEKREGVWKRHPTRILAGTKESPNVLESKVSYIEGKWRMWYVTTKKETGKKGTPQYCVKYVESDDGLHNWSQPKTLFNEDENYYDATIHKSYRGGYGMAVCRSTNLYGRHPFPKQGLWLLEGAEPNGDRGNWSRSPKLILDCDEGAEWYRNGIGYPNGCYGESKQDQDKLYLFFTGIHQKRNWLNISLSKLMKGKRPPFPSPFYFTIGKVELKRLKE</sequence>
<dbReference type="AlphaFoldDB" id="A0A5D4NW32"/>
<dbReference type="InterPro" id="IPR023296">
    <property type="entry name" value="Glyco_hydro_beta-prop_sf"/>
</dbReference>
<accession>A0A5D4NW32</accession>
<dbReference type="Gene3D" id="2.115.10.20">
    <property type="entry name" value="Glycosyl hydrolase domain, family 43"/>
    <property type="match status" value="2"/>
</dbReference>
<organism evidence="1 2">
    <name type="scientific">Rossellomorea vietnamensis</name>
    <dbReference type="NCBI Taxonomy" id="218284"/>
    <lineage>
        <taxon>Bacteria</taxon>
        <taxon>Bacillati</taxon>
        <taxon>Bacillota</taxon>
        <taxon>Bacilli</taxon>
        <taxon>Bacillales</taxon>
        <taxon>Bacillaceae</taxon>
        <taxon>Rossellomorea</taxon>
    </lineage>
</organism>
<protein>
    <submittedName>
        <fullName evidence="1">Uncharacterized protein</fullName>
    </submittedName>
</protein>
<proteinExistence type="predicted"/>
<comment type="caution">
    <text evidence="1">The sequence shown here is derived from an EMBL/GenBank/DDBJ whole genome shotgun (WGS) entry which is preliminary data.</text>
</comment>
<dbReference type="EMBL" id="VTEI01000002">
    <property type="protein sequence ID" value="TYS18467.1"/>
    <property type="molecule type" value="Genomic_DNA"/>
</dbReference>
<dbReference type="RefSeq" id="WP_148938145.1">
    <property type="nucleotide sequence ID" value="NZ_VTEI01000002.1"/>
</dbReference>
<dbReference type="OrthoDB" id="9799605at2"/>
<name>A0A5D4NW32_9BACI</name>
<gene>
    <name evidence="1" type="ORF">FZC78_02705</name>
</gene>
<evidence type="ECO:0000313" key="1">
    <source>
        <dbReference type="EMBL" id="TYS18467.1"/>
    </source>
</evidence>
<reference evidence="1 2" key="1">
    <citation type="submission" date="2019-08" db="EMBL/GenBank/DDBJ databases">
        <title>Bacillus genomes from the desert of Cuatro Cienegas, Coahuila.</title>
        <authorList>
            <person name="Olmedo-Alvarez G."/>
        </authorList>
    </citation>
    <scope>NUCLEOTIDE SEQUENCE [LARGE SCALE GENOMIC DNA]</scope>
    <source>
        <strain evidence="1 2">CH34_1T</strain>
    </source>
</reference>
<evidence type="ECO:0000313" key="2">
    <source>
        <dbReference type="Proteomes" id="UP000322267"/>
    </source>
</evidence>
<dbReference type="Proteomes" id="UP000322267">
    <property type="component" value="Unassembled WGS sequence"/>
</dbReference>
<dbReference type="SUPFAM" id="SSF75005">
    <property type="entry name" value="Arabinanase/levansucrase/invertase"/>
    <property type="match status" value="1"/>
</dbReference>